<accession>A0A0D0U8E9</accession>
<feature type="region of interest" description="Disordered" evidence="1">
    <location>
        <begin position="32"/>
        <end position="54"/>
    </location>
</feature>
<gene>
    <name evidence="2" type="ORF">I312_06263</name>
</gene>
<reference evidence="2" key="1">
    <citation type="submission" date="2015-01" db="EMBL/GenBank/DDBJ databases">
        <title>The Genome Sequence of Cryptococcus gattii CA1280.</title>
        <authorList>
            <consortium name="The Broad Institute Genomics Platform"/>
            <person name="Cuomo C."/>
            <person name="Litvintseva A."/>
            <person name="Chen Y."/>
            <person name="Heitman J."/>
            <person name="Sun S."/>
            <person name="Springer D."/>
            <person name="Dromer F."/>
            <person name="Young S."/>
            <person name="Zeng Q."/>
            <person name="Gargeya S."/>
            <person name="Abouelleil A."/>
            <person name="Alvarado L."/>
            <person name="Chapman S.B."/>
            <person name="Gainer-Dewar J."/>
            <person name="Goldberg J."/>
            <person name="Griggs A."/>
            <person name="Gujja S."/>
            <person name="Hansen M."/>
            <person name="Howarth C."/>
            <person name="Imamovic A."/>
            <person name="Larimer J."/>
            <person name="Murphy C."/>
            <person name="Naylor J."/>
            <person name="Pearson M."/>
            <person name="Priest M."/>
            <person name="Roberts A."/>
            <person name="Saif S."/>
            <person name="Shea T."/>
            <person name="Sykes S."/>
            <person name="Wortman J."/>
            <person name="Nusbaum C."/>
            <person name="Birren B."/>
        </authorList>
    </citation>
    <scope>NUCLEOTIDE SEQUENCE [LARGE SCALE GENOMIC DNA]</scope>
    <source>
        <strain evidence="2">CA1280</strain>
    </source>
</reference>
<protein>
    <submittedName>
        <fullName evidence="2">Uncharacterized protein</fullName>
    </submittedName>
</protein>
<organism evidence="2">
    <name type="scientific">Cryptococcus bacillisporus CA1280</name>
    <dbReference type="NCBI Taxonomy" id="1296109"/>
    <lineage>
        <taxon>Eukaryota</taxon>
        <taxon>Fungi</taxon>
        <taxon>Dikarya</taxon>
        <taxon>Basidiomycota</taxon>
        <taxon>Agaricomycotina</taxon>
        <taxon>Tremellomycetes</taxon>
        <taxon>Tremellales</taxon>
        <taxon>Cryptococcaceae</taxon>
        <taxon>Cryptococcus</taxon>
        <taxon>Cryptococcus gattii species complex</taxon>
    </lineage>
</organism>
<evidence type="ECO:0000313" key="2">
    <source>
        <dbReference type="EMBL" id="KIR44513.1"/>
    </source>
</evidence>
<evidence type="ECO:0000256" key="1">
    <source>
        <dbReference type="SAM" id="MobiDB-lite"/>
    </source>
</evidence>
<name>A0A0D0U8E9_CRYGA</name>
<dbReference type="AlphaFoldDB" id="A0A0D0U8E9"/>
<feature type="region of interest" description="Disordered" evidence="1">
    <location>
        <begin position="69"/>
        <end position="93"/>
    </location>
</feature>
<dbReference type="HOGENOM" id="CLU_2399609_0_0_1"/>
<proteinExistence type="predicted"/>
<sequence length="93" mass="10173">MRIGQCQSCMECWISLIRRMWIRRGCPLPSGLFSSSTQRNRSVSPSPIPPLQAATSPKSCVLLTLSSSATNTVSPPLPTGTFLIPRLDKSRRG</sequence>
<dbReference type="EMBL" id="KN847998">
    <property type="protein sequence ID" value="KIR44513.1"/>
    <property type="molecule type" value="Genomic_DNA"/>
</dbReference>
<feature type="compositionally biased region" description="Polar residues" evidence="1">
    <location>
        <begin position="32"/>
        <end position="45"/>
    </location>
</feature>